<dbReference type="EMBL" id="JASJQH010000135">
    <property type="protein sequence ID" value="KAK9766666.1"/>
    <property type="molecule type" value="Genomic_DNA"/>
</dbReference>
<reference evidence="1 2" key="1">
    <citation type="submission" date="2023-04" db="EMBL/GenBank/DDBJ databases">
        <title>Genome of Basidiobolus ranarum AG-B5.</title>
        <authorList>
            <person name="Stajich J.E."/>
            <person name="Carter-House D."/>
            <person name="Gryganskyi A."/>
        </authorList>
    </citation>
    <scope>NUCLEOTIDE SEQUENCE [LARGE SCALE GENOMIC DNA]</scope>
    <source>
        <strain evidence="1 2">AG-B5</strain>
    </source>
</reference>
<gene>
    <name evidence="1" type="ORF">K7432_004093</name>
</gene>
<keyword evidence="2" id="KW-1185">Reference proteome</keyword>
<evidence type="ECO:0000313" key="2">
    <source>
        <dbReference type="Proteomes" id="UP001479436"/>
    </source>
</evidence>
<proteinExistence type="predicted"/>
<accession>A0ABR2WYU3</accession>
<sequence>MLRSMQLCQGKSTYSTEKFNLHDGKSISTGLLLLSHPTQYHLTNNINRNTMILKSTVAFTGALVLLLSIDAAPHIVQPLVNLGVNIKPKSKPLEDTPLLDLIKPLEDAPLLDLGGDGVLDVLKLSPQPLPIGLTNSPYSIDLPDGLKFNSVSDIVYEGYASLMRDYSNTCQEAIRRIDREFPNVKNCSDENGLYFSQLDKICSDDCLEATVTASKIIVEACNQEDANGIITDRSYASWSDSDTANAACQPVDYFESKHCLEVVLEANVNRVNLKYKKNVKLREYQEVLCLPCTEDYYLSTRNAENVPSLYFSALDEPQELFEAFEKYCGYQMKDSPKADAAYRNRTEISVELNDKATSASEKSETHNA</sequence>
<comment type="caution">
    <text evidence="1">The sequence shown here is derived from an EMBL/GenBank/DDBJ whole genome shotgun (WGS) entry which is preliminary data.</text>
</comment>
<name>A0ABR2WYU3_9FUNG</name>
<organism evidence="1 2">
    <name type="scientific">Basidiobolus ranarum</name>
    <dbReference type="NCBI Taxonomy" id="34480"/>
    <lineage>
        <taxon>Eukaryota</taxon>
        <taxon>Fungi</taxon>
        <taxon>Fungi incertae sedis</taxon>
        <taxon>Zoopagomycota</taxon>
        <taxon>Entomophthoromycotina</taxon>
        <taxon>Basidiobolomycetes</taxon>
        <taxon>Basidiobolales</taxon>
        <taxon>Basidiobolaceae</taxon>
        <taxon>Basidiobolus</taxon>
    </lineage>
</organism>
<dbReference type="Proteomes" id="UP001479436">
    <property type="component" value="Unassembled WGS sequence"/>
</dbReference>
<protein>
    <submittedName>
        <fullName evidence="1">Uncharacterized protein</fullName>
    </submittedName>
</protein>
<evidence type="ECO:0000313" key="1">
    <source>
        <dbReference type="EMBL" id="KAK9766666.1"/>
    </source>
</evidence>